<dbReference type="CDD" id="cd00610">
    <property type="entry name" value="OAT_like"/>
    <property type="match status" value="1"/>
</dbReference>
<dbReference type="PROSITE" id="PS00600">
    <property type="entry name" value="AA_TRANSFER_CLASS_3"/>
    <property type="match status" value="1"/>
</dbReference>
<dbReference type="GO" id="GO:0042286">
    <property type="term" value="F:glutamate-1-semialdehyde 2,1-aminomutase activity"/>
    <property type="evidence" value="ECO:0007669"/>
    <property type="project" value="UniProtKB-EC"/>
</dbReference>
<evidence type="ECO:0000256" key="4">
    <source>
        <dbReference type="ARBA" id="ARBA00022898"/>
    </source>
</evidence>
<protein>
    <recommendedName>
        <fullName evidence="7">Glutamate-1-semialdehyde 2,1-aminomutase</fullName>
        <shortName evidence="7">GSA</shortName>
        <ecNumber evidence="7">5.4.3.8</ecNumber>
    </recommendedName>
    <alternativeName>
        <fullName evidence="7">Glutamate-1-semialdehyde aminotransferase</fullName>
        <shortName evidence="7">GSA-AT</shortName>
    </alternativeName>
</protein>
<dbReference type="InterPro" id="IPR015424">
    <property type="entry name" value="PyrdxlP-dep_Trfase"/>
</dbReference>
<evidence type="ECO:0000256" key="5">
    <source>
        <dbReference type="ARBA" id="ARBA00023235"/>
    </source>
</evidence>
<dbReference type="EC" id="5.4.3.8" evidence="7"/>
<dbReference type="NCBIfam" id="TIGR00713">
    <property type="entry name" value="hemL"/>
    <property type="match status" value="1"/>
</dbReference>
<comment type="cofactor">
    <cofactor evidence="1 7">
        <name>pyridoxal 5'-phosphate</name>
        <dbReference type="ChEBI" id="CHEBI:597326"/>
    </cofactor>
</comment>
<evidence type="ECO:0000256" key="2">
    <source>
        <dbReference type="ARBA" id="ARBA00004819"/>
    </source>
</evidence>
<evidence type="ECO:0000313" key="9">
    <source>
        <dbReference type="Proteomes" id="UP001168167"/>
    </source>
</evidence>
<evidence type="ECO:0000256" key="7">
    <source>
        <dbReference type="HAMAP-Rule" id="MF_00375"/>
    </source>
</evidence>
<dbReference type="Gene3D" id="3.40.640.10">
    <property type="entry name" value="Type I PLP-dependent aspartate aminotransferase-like (Major domain)"/>
    <property type="match status" value="1"/>
</dbReference>
<dbReference type="Proteomes" id="UP001168167">
    <property type="component" value="Unassembled WGS sequence"/>
</dbReference>
<dbReference type="Pfam" id="PF00202">
    <property type="entry name" value="Aminotran_3"/>
    <property type="match status" value="1"/>
</dbReference>
<gene>
    <name evidence="7 8" type="primary">hemL</name>
    <name evidence="8" type="ORF">NQX30_06840</name>
</gene>
<comment type="similarity">
    <text evidence="3 7">Belongs to the class-III pyridoxal-phosphate-dependent aminotransferase family. HemL subfamily.</text>
</comment>
<dbReference type="Gene3D" id="3.90.1150.10">
    <property type="entry name" value="Aspartate Aminotransferase, domain 1"/>
    <property type="match status" value="1"/>
</dbReference>
<dbReference type="SUPFAM" id="SSF53383">
    <property type="entry name" value="PLP-dependent transferases"/>
    <property type="match status" value="1"/>
</dbReference>
<dbReference type="InterPro" id="IPR049704">
    <property type="entry name" value="Aminotrans_3_PPA_site"/>
</dbReference>
<organism evidence="8 9">
    <name type="scientific">Candidatus Doriopsillibacter californiensis</name>
    <dbReference type="NCBI Taxonomy" id="2970740"/>
    <lineage>
        <taxon>Bacteria</taxon>
        <taxon>Pseudomonadati</taxon>
        <taxon>Pseudomonadota</taxon>
        <taxon>Gammaproteobacteria</taxon>
        <taxon>Candidatus Tethybacterales</taxon>
        <taxon>Candidatus Persebacteraceae</taxon>
        <taxon>Candidatus Doriopsillibacter</taxon>
    </lineage>
</organism>
<keyword evidence="7" id="KW-0963">Cytoplasm</keyword>
<keyword evidence="4 7" id="KW-0663">Pyridoxal phosphate</keyword>
<feature type="modified residue" description="N6-(pyridoxal phosphate)lysine" evidence="7">
    <location>
        <position position="265"/>
    </location>
</feature>
<comment type="catalytic activity">
    <reaction evidence="7">
        <text>(S)-4-amino-5-oxopentanoate = 5-aminolevulinate</text>
        <dbReference type="Rhea" id="RHEA:14265"/>
        <dbReference type="ChEBI" id="CHEBI:57501"/>
        <dbReference type="ChEBI" id="CHEBI:356416"/>
        <dbReference type="EC" id="5.4.3.8"/>
    </reaction>
</comment>
<dbReference type="EMBL" id="JANQAO010000003">
    <property type="protein sequence ID" value="MDM5148077.1"/>
    <property type="molecule type" value="Genomic_DNA"/>
</dbReference>
<reference evidence="8" key="2">
    <citation type="journal article" date="2023" name="Microbiome">
        <title>Synthase-selected sorting approach identifies a beta-lactone synthase in a nudibranch symbiotic bacterium.</title>
        <authorList>
            <person name="Dzunkova M."/>
            <person name="La Clair J.J."/>
            <person name="Tyml T."/>
            <person name="Doud D."/>
            <person name="Schulz F."/>
            <person name="Piquer-Esteban S."/>
            <person name="Porcel Sanchis D."/>
            <person name="Osborn A."/>
            <person name="Robinson D."/>
            <person name="Louie K.B."/>
            <person name="Bowen B.P."/>
            <person name="Bowers R.M."/>
            <person name="Lee J."/>
            <person name="Arnau V."/>
            <person name="Diaz-Villanueva W."/>
            <person name="Stepanauskas R."/>
            <person name="Gosliner T."/>
            <person name="Date S.V."/>
            <person name="Northen T.R."/>
            <person name="Cheng J.F."/>
            <person name="Burkart M.D."/>
            <person name="Woyke T."/>
        </authorList>
    </citation>
    <scope>NUCLEOTIDE SEQUENCE</scope>
    <source>
        <strain evidence="8">Df01</strain>
    </source>
</reference>
<dbReference type="InterPro" id="IPR015422">
    <property type="entry name" value="PyrdxlP-dep_Trfase_small"/>
</dbReference>
<sequence length="431" mass="45846">MQQSNQLFEQSLEAIPGGVNSPVRAFQGVGGTPVFIARGKGSRLYDVDDREYVDYVCSWGAMIVGHAHKDVVAAAAAAATSGISFGAPTEIEYRFADTIRRAMPSIEMVRAVNSGTEATMSAIRLARGYTGRDLLIKFAGCYHGHADSLLVAAGSGVLTQGLPASEGVPAAAVADTLVLPYNDAQAVTDAFLQYGERIATVIVEPIAGNMNLVRGNDDFLRTLRQQTEKYGSVLIFDEVMSGFRVAAGGAQQLLNIRPDLTCLGKVIGGGLGVAAFGGRQDIMHTLAPLGSVYQAGTLSGNPVALSAGLATLDIVLQEGFHDNLHAATARLTKGLTDAANQSDTPFCCDHIGGMWGMYFRSTPPQNLSEAQDVNMISFRQFFHLMLKKGFYFAPSSYEAGFISAAHNDADIQSTQDAAAESFTKIKETKKQ</sequence>
<dbReference type="PANTHER" id="PTHR43713">
    <property type="entry name" value="GLUTAMATE-1-SEMIALDEHYDE 2,1-AMINOMUTASE"/>
    <property type="match status" value="1"/>
</dbReference>
<dbReference type="InterPro" id="IPR004639">
    <property type="entry name" value="4pyrrol_synth_GluAld_NH2Trfase"/>
</dbReference>
<dbReference type="HAMAP" id="MF_00375">
    <property type="entry name" value="HemL_aminotrans_3"/>
    <property type="match status" value="1"/>
</dbReference>
<comment type="pathway">
    <text evidence="2">Porphyrin-containing compound metabolism; protoporphyrin-IX biosynthesis; 5-aminolevulinate from L-glutamyl-tRNA(Glu): step 2/2.</text>
</comment>
<comment type="caution">
    <text evidence="8">The sequence shown here is derived from an EMBL/GenBank/DDBJ whole genome shotgun (WGS) entry which is preliminary data.</text>
</comment>
<keyword evidence="6 7" id="KW-0627">Porphyrin biosynthesis</keyword>
<name>A0ABT7QMY5_9GAMM</name>
<comment type="subcellular location">
    <subcellularLocation>
        <location evidence="7">Cytoplasm</location>
    </subcellularLocation>
</comment>
<keyword evidence="5 7" id="KW-0413">Isomerase</keyword>
<keyword evidence="9" id="KW-1185">Reference proteome</keyword>
<evidence type="ECO:0000256" key="3">
    <source>
        <dbReference type="ARBA" id="ARBA00008981"/>
    </source>
</evidence>
<evidence type="ECO:0000256" key="1">
    <source>
        <dbReference type="ARBA" id="ARBA00001933"/>
    </source>
</evidence>
<evidence type="ECO:0000313" key="8">
    <source>
        <dbReference type="EMBL" id="MDM5148077.1"/>
    </source>
</evidence>
<reference evidence="8" key="1">
    <citation type="submission" date="2022-08" db="EMBL/GenBank/DDBJ databases">
        <authorList>
            <person name="Dzunkova M."/>
            <person name="La Clair J."/>
            <person name="Tyml T."/>
            <person name="Doud D."/>
            <person name="Schulz F."/>
            <person name="Piquer S."/>
            <person name="Porcel Sanchis D."/>
            <person name="Osborn A."/>
            <person name="Robinson D."/>
            <person name="Louie K.B."/>
            <person name="Bowen B.P."/>
            <person name="Bowers R."/>
            <person name="Lee J."/>
            <person name="Arnau Llombart V."/>
            <person name="Diaz Villanueva W."/>
            <person name="Gosliner T."/>
            <person name="Northen T."/>
            <person name="Cheng J.-F."/>
            <person name="Burkart M.D."/>
            <person name="Woyke T."/>
        </authorList>
    </citation>
    <scope>NUCLEOTIDE SEQUENCE</scope>
    <source>
        <strain evidence="8">Df01</strain>
    </source>
</reference>
<proteinExistence type="inferred from homology"/>
<dbReference type="PANTHER" id="PTHR43713:SF3">
    <property type="entry name" value="GLUTAMATE-1-SEMIALDEHYDE 2,1-AMINOMUTASE 1, CHLOROPLASTIC-RELATED"/>
    <property type="match status" value="1"/>
</dbReference>
<evidence type="ECO:0000256" key="6">
    <source>
        <dbReference type="ARBA" id="ARBA00023244"/>
    </source>
</evidence>
<dbReference type="InterPro" id="IPR015421">
    <property type="entry name" value="PyrdxlP-dep_Trfase_major"/>
</dbReference>
<dbReference type="InterPro" id="IPR005814">
    <property type="entry name" value="Aminotrans_3"/>
</dbReference>
<accession>A0ABT7QMY5</accession>
<dbReference type="NCBIfam" id="NF000818">
    <property type="entry name" value="PRK00062.1"/>
    <property type="match status" value="1"/>
</dbReference>
<comment type="subunit">
    <text evidence="7">Homodimer.</text>
</comment>